<protein>
    <submittedName>
        <fullName evidence="2">Uncharacterized protein</fullName>
    </submittedName>
</protein>
<sequence>MKSHSQANNIKRCCEQYQASRSQHTKDSPTVHHSSKRQYILIHTRTSPIISFHLLILEHTEAHLPPLTQTNQNFPNMFYSKLILTGLLAMALGTAAMPEDLPLTTFKGGEPGRVSERKGHKEHKHHEMKEHKHHADRPDFEEPNPYDEYGEFDDEYDGEEGEGAGMFVKRDPHFDWKAVGLPRPHRHHHHHHRFDRHGIFRTSTFNYHPPPPPPATKHHYPATQTVATIYL</sequence>
<organism evidence="2 3">
    <name type="scientific">Neohortaea acidophila</name>
    <dbReference type="NCBI Taxonomy" id="245834"/>
    <lineage>
        <taxon>Eukaryota</taxon>
        <taxon>Fungi</taxon>
        <taxon>Dikarya</taxon>
        <taxon>Ascomycota</taxon>
        <taxon>Pezizomycotina</taxon>
        <taxon>Dothideomycetes</taxon>
        <taxon>Dothideomycetidae</taxon>
        <taxon>Mycosphaerellales</taxon>
        <taxon>Teratosphaeriaceae</taxon>
        <taxon>Neohortaea</taxon>
    </lineage>
</organism>
<dbReference type="Proteomes" id="UP000799767">
    <property type="component" value="Unassembled WGS sequence"/>
</dbReference>
<keyword evidence="3" id="KW-1185">Reference proteome</keyword>
<evidence type="ECO:0000313" key="2">
    <source>
        <dbReference type="EMBL" id="KAF2485773.1"/>
    </source>
</evidence>
<dbReference type="GeneID" id="54470221"/>
<dbReference type="RefSeq" id="XP_033592342.1">
    <property type="nucleotide sequence ID" value="XM_033729219.1"/>
</dbReference>
<feature type="region of interest" description="Disordered" evidence="1">
    <location>
        <begin position="103"/>
        <end position="164"/>
    </location>
</feature>
<dbReference type="EMBL" id="MU001633">
    <property type="protein sequence ID" value="KAF2485773.1"/>
    <property type="molecule type" value="Genomic_DNA"/>
</dbReference>
<feature type="compositionally biased region" description="Basic and acidic residues" evidence="1">
    <location>
        <begin position="113"/>
        <end position="130"/>
    </location>
</feature>
<evidence type="ECO:0000313" key="3">
    <source>
        <dbReference type="Proteomes" id="UP000799767"/>
    </source>
</evidence>
<accession>A0A6A6Q272</accession>
<proteinExistence type="predicted"/>
<feature type="compositionally biased region" description="Acidic residues" evidence="1">
    <location>
        <begin position="139"/>
        <end position="162"/>
    </location>
</feature>
<dbReference type="AlphaFoldDB" id="A0A6A6Q272"/>
<gene>
    <name evidence="2" type="ORF">BDY17DRAFT_111376</name>
</gene>
<reference evidence="2" key="1">
    <citation type="journal article" date="2020" name="Stud. Mycol.">
        <title>101 Dothideomycetes genomes: a test case for predicting lifestyles and emergence of pathogens.</title>
        <authorList>
            <person name="Haridas S."/>
            <person name="Albert R."/>
            <person name="Binder M."/>
            <person name="Bloem J."/>
            <person name="Labutti K."/>
            <person name="Salamov A."/>
            <person name="Andreopoulos B."/>
            <person name="Baker S."/>
            <person name="Barry K."/>
            <person name="Bills G."/>
            <person name="Bluhm B."/>
            <person name="Cannon C."/>
            <person name="Castanera R."/>
            <person name="Culley D."/>
            <person name="Daum C."/>
            <person name="Ezra D."/>
            <person name="Gonzalez J."/>
            <person name="Henrissat B."/>
            <person name="Kuo A."/>
            <person name="Liang C."/>
            <person name="Lipzen A."/>
            <person name="Lutzoni F."/>
            <person name="Magnuson J."/>
            <person name="Mondo S."/>
            <person name="Nolan M."/>
            <person name="Ohm R."/>
            <person name="Pangilinan J."/>
            <person name="Park H.-J."/>
            <person name="Ramirez L."/>
            <person name="Alfaro M."/>
            <person name="Sun H."/>
            <person name="Tritt A."/>
            <person name="Yoshinaga Y."/>
            <person name="Zwiers L.-H."/>
            <person name="Turgeon B."/>
            <person name="Goodwin S."/>
            <person name="Spatafora J."/>
            <person name="Crous P."/>
            <person name="Grigoriev I."/>
        </authorList>
    </citation>
    <scope>NUCLEOTIDE SEQUENCE</scope>
    <source>
        <strain evidence="2">CBS 113389</strain>
    </source>
</reference>
<name>A0A6A6Q272_9PEZI</name>
<evidence type="ECO:0000256" key="1">
    <source>
        <dbReference type="SAM" id="MobiDB-lite"/>
    </source>
</evidence>